<sequence>MLTLRYRRSLKDVARDAYSAADGLDMTQTVFGYVGNDNSIPPVRSRIAFEDALLVAAPNGIWMEVSAVRIPDILSSPKPTSIQTYLTQSTSEVEPLRHWDSPNVRIRGAKRYWQRSPSSAENSLRTAGDMAIGTQQTKIKPIRAQVKFKGRVRFTNLTSVELAALYASIQLPEGLAHKFGMGKNLGLGALDVSIVKVNLIDTERRYRTLDNAESYHSEEYGRTKLVDGYTELIKRIYPNSKLEKQTSLWNSRRLKDFAGLCSWEVRLEDDLTRQVAIQDSRNDTDEDTWKHNDDQWRRRLVLPSASDLIQEGRLMRQPSDVITPRLEKMIAAKTFPAVAATQQTKFEYKVGDSVTGRILPGYIVELLDTSGSSTGVRLRNLPVMMHATGDILQFKVVELRDGKISRVKKA</sequence>
<dbReference type="KEGG" id="ccot:CCAX7_35770"/>
<accession>A0A402D660</accession>
<organism evidence="1 2">
    <name type="scientific">Capsulimonas corticalis</name>
    <dbReference type="NCBI Taxonomy" id="2219043"/>
    <lineage>
        <taxon>Bacteria</taxon>
        <taxon>Bacillati</taxon>
        <taxon>Armatimonadota</taxon>
        <taxon>Armatimonadia</taxon>
        <taxon>Capsulimonadales</taxon>
        <taxon>Capsulimonadaceae</taxon>
        <taxon>Capsulimonas</taxon>
    </lineage>
</organism>
<proteinExistence type="predicted"/>
<dbReference type="NCBIfam" id="TIGR03986">
    <property type="entry name" value="TIGR03986 family CRISPR-associated RAMP protein"/>
    <property type="match status" value="1"/>
</dbReference>
<dbReference type="Proteomes" id="UP000287394">
    <property type="component" value="Chromosome"/>
</dbReference>
<evidence type="ECO:0000313" key="1">
    <source>
        <dbReference type="EMBL" id="BDI31526.1"/>
    </source>
</evidence>
<gene>
    <name evidence="1" type="ORF">CCAX7_35770</name>
</gene>
<dbReference type="EMBL" id="AP025739">
    <property type="protein sequence ID" value="BDI31526.1"/>
    <property type="molecule type" value="Genomic_DNA"/>
</dbReference>
<evidence type="ECO:0000313" key="2">
    <source>
        <dbReference type="Proteomes" id="UP000287394"/>
    </source>
</evidence>
<keyword evidence="2" id="KW-1185">Reference proteome</keyword>
<name>A0A402D660_9BACT</name>
<dbReference type="InterPro" id="IPR023825">
    <property type="entry name" value="CRISPR-assoc_RAMP_BGP1436"/>
</dbReference>
<reference evidence="1 2" key="1">
    <citation type="journal article" date="2019" name="Int. J. Syst. Evol. Microbiol.">
        <title>Capsulimonas corticalis gen. nov., sp. nov., an aerobic capsulated bacterium, of a novel bacterial order, Capsulimonadales ord. nov., of the class Armatimonadia of the phylum Armatimonadetes.</title>
        <authorList>
            <person name="Li J."/>
            <person name="Kudo C."/>
            <person name="Tonouchi A."/>
        </authorList>
    </citation>
    <scope>NUCLEOTIDE SEQUENCE [LARGE SCALE GENOMIC DNA]</scope>
    <source>
        <strain evidence="1 2">AX-7</strain>
    </source>
</reference>
<protein>
    <submittedName>
        <fullName evidence="1">Uncharacterized protein</fullName>
    </submittedName>
</protein>
<dbReference type="AlphaFoldDB" id="A0A402D660"/>